<protein>
    <submittedName>
        <fullName evidence="1">Uncharacterized protein</fullName>
    </submittedName>
</protein>
<name>A0A6J7WFQ8_9CAUD</name>
<dbReference type="EMBL" id="LR798215">
    <property type="protein sequence ID" value="CAB5194416.1"/>
    <property type="molecule type" value="Genomic_DNA"/>
</dbReference>
<accession>A0A6J7WFQ8</accession>
<organism evidence="1">
    <name type="scientific">uncultured Caudovirales phage</name>
    <dbReference type="NCBI Taxonomy" id="2100421"/>
    <lineage>
        <taxon>Viruses</taxon>
        <taxon>Duplodnaviria</taxon>
        <taxon>Heunggongvirae</taxon>
        <taxon>Uroviricota</taxon>
        <taxon>Caudoviricetes</taxon>
        <taxon>Peduoviridae</taxon>
        <taxon>Maltschvirus</taxon>
        <taxon>Maltschvirus maltsch</taxon>
    </lineage>
</organism>
<reference evidence="1" key="1">
    <citation type="submission" date="2020-05" db="EMBL/GenBank/DDBJ databases">
        <authorList>
            <person name="Chiriac C."/>
            <person name="Salcher M."/>
            <person name="Ghai R."/>
            <person name="Kavagutti S V."/>
        </authorList>
    </citation>
    <scope>NUCLEOTIDE SEQUENCE</scope>
</reference>
<evidence type="ECO:0000313" key="1">
    <source>
        <dbReference type="EMBL" id="CAB5194416.1"/>
    </source>
</evidence>
<sequence length="151" mass="15242">MALGATTLTSAVSASTTKTIGQSTVTGKTDYSATYRLANGTLAAQATDVIDANVTANGTAVALSSLVTTLGDAFGAKTRLKSVTLRNDSTNTGNITITSNITGCPVGVLQPDSEINYHTNSATGLTITSANTITATGTVTTENLRVILIVA</sequence>
<gene>
    <name evidence="1" type="ORF">UFOVP178_4</name>
</gene>
<proteinExistence type="predicted"/>